<protein>
    <submittedName>
        <fullName evidence="2">Uncharacterized protein</fullName>
    </submittedName>
</protein>
<comment type="caution">
    <text evidence="2">The sequence shown here is derived from an EMBL/GenBank/DDBJ whole genome shotgun (WGS) entry which is preliminary data.</text>
</comment>
<feature type="region of interest" description="Disordered" evidence="1">
    <location>
        <begin position="22"/>
        <end position="83"/>
    </location>
</feature>
<reference evidence="2 3" key="1">
    <citation type="journal article" date="2019" name="Commun. Biol.">
        <title>The bagworm genome reveals a unique fibroin gene that provides high tensile strength.</title>
        <authorList>
            <person name="Kono N."/>
            <person name="Nakamura H."/>
            <person name="Ohtoshi R."/>
            <person name="Tomita M."/>
            <person name="Numata K."/>
            <person name="Arakawa K."/>
        </authorList>
    </citation>
    <scope>NUCLEOTIDE SEQUENCE [LARGE SCALE GENOMIC DNA]</scope>
</reference>
<sequence>MIRVLLEFHKSTPCAATVLRKAGGARERAGRVQRGEDAQTSHLEGNHARNKLYGNTSRQAIRPRRSALGERRPQREGIYYTHA</sequence>
<name>A0A4C1VIE4_EUMVA</name>
<evidence type="ECO:0000313" key="3">
    <source>
        <dbReference type="Proteomes" id="UP000299102"/>
    </source>
</evidence>
<keyword evidence="3" id="KW-1185">Reference proteome</keyword>
<feature type="compositionally biased region" description="Basic and acidic residues" evidence="1">
    <location>
        <begin position="24"/>
        <end position="47"/>
    </location>
</feature>
<dbReference type="AlphaFoldDB" id="A0A4C1VIE4"/>
<dbReference type="Proteomes" id="UP000299102">
    <property type="component" value="Unassembled WGS sequence"/>
</dbReference>
<accession>A0A4C1VIE4</accession>
<gene>
    <name evidence="2" type="ORF">EVAR_29225_1</name>
</gene>
<evidence type="ECO:0000313" key="2">
    <source>
        <dbReference type="EMBL" id="GBP38281.1"/>
    </source>
</evidence>
<evidence type="ECO:0000256" key="1">
    <source>
        <dbReference type="SAM" id="MobiDB-lite"/>
    </source>
</evidence>
<organism evidence="2 3">
    <name type="scientific">Eumeta variegata</name>
    <name type="common">Bagworm moth</name>
    <name type="synonym">Eumeta japonica</name>
    <dbReference type="NCBI Taxonomy" id="151549"/>
    <lineage>
        <taxon>Eukaryota</taxon>
        <taxon>Metazoa</taxon>
        <taxon>Ecdysozoa</taxon>
        <taxon>Arthropoda</taxon>
        <taxon>Hexapoda</taxon>
        <taxon>Insecta</taxon>
        <taxon>Pterygota</taxon>
        <taxon>Neoptera</taxon>
        <taxon>Endopterygota</taxon>
        <taxon>Lepidoptera</taxon>
        <taxon>Glossata</taxon>
        <taxon>Ditrysia</taxon>
        <taxon>Tineoidea</taxon>
        <taxon>Psychidae</taxon>
        <taxon>Oiketicinae</taxon>
        <taxon>Eumeta</taxon>
    </lineage>
</organism>
<dbReference type="EMBL" id="BGZK01000346">
    <property type="protein sequence ID" value="GBP38281.1"/>
    <property type="molecule type" value="Genomic_DNA"/>
</dbReference>
<proteinExistence type="predicted"/>